<keyword evidence="2" id="KW-1133">Transmembrane helix</keyword>
<keyword evidence="2" id="KW-0812">Transmembrane</keyword>
<dbReference type="STRING" id="1037660.A0A066WQ77"/>
<dbReference type="PANTHER" id="PTHR35872:SF2">
    <property type="entry name" value="INTEGRAL MEMBRANE PROTEIN (AFU_ORTHOLOGUE AFUA_5G07110)"/>
    <property type="match status" value="1"/>
</dbReference>
<feature type="region of interest" description="Disordered" evidence="1">
    <location>
        <begin position="179"/>
        <end position="207"/>
    </location>
</feature>
<protein>
    <recommendedName>
        <fullName evidence="5">Integral membrane protein</fullName>
    </recommendedName>
</protein>
<feature type="transmembrane region" description="Helical" evidence="2">
    <location>
        <begin position="609"/>
        <end position="629"/>
    </location>
</feature>
<dbReference type="InterPro" id="IPR021369">
    <property type="entry name" value="DUF2985"/>
</dbReference>
<dbReference type="OrthoDB" id="3365211at2759"/>
<evidence type="ECO:0000256" key="1">
    <source>
        <dbReference type="SAM" id="MobiDB-lite"/>
    </source>
</evidence>
<evidence type="ECO:0000313" key="4">
    <source>
        <dbReference type="Proteomes" id="UP000027361"/>
    </source>
</evidence>
<feature type="transmembrane region" description="Helical" evidence="2">
    <location>
        <begin position="315"/>
        <end position="345"/>
    </location>
</feature>
<feature type="transmembrane region" description="Helical" evidence="2">
    <location>
        <begin position="576"/>
        <end position="597"/>
    </location>
</feature>
<gene>
    <name evidence="3" type="ORF">K437DRAFT_261010</name>
</gene>
<feature type="compositionally biased region" description="Basic and acidic residues" evidence="1">
    <location>
        <begin position="266"/>
        <end position="282"/>
    </location>
</feature>
<dbReference type="HOGENOM" id="CLU_015848_1_0_1"/>
<name>A0A066WQ77_TILAU</name>
<dbReference type="Proteomes" id="UP000027361">
    <property type="component" value="Unassembled WGS sequence"/>
</dbReference>
<sequence length="671" mass="74388">MPPHTQVNFADTLEAPAYALSTLAYSPTGTASPPVLAGSKGLRRSSLLGSITAQRNSRVGQQTRLQSVIDFGADQLGGERYGESVSGLHEHDAEDLDCGLYEDFHHVLDVVDPEVAMRRTLMDIQNEIFAPPFSRLPSMDSIGIGLPTLASLSAMFPTPASTPSPAIGTFGDREYGRLRQSTSFSSPSSSVDLEAPGSAGLGTFPPPLPRPPIAASILFSRRVAPSPDQQWQQAAPITPSCALSLVRTPSNITVSGVKRSPQPKAETSKRAVGDATACKHADDEDEAEREQQRLEEHIRQLLTCKEKFKHRLKGFWNYITTPMGFFFLCYGFAVFVWGVLIFALIVRWWNPRHRRHWIEICDQVLTALFTLIGLGFAPFRAVDTYRMINIVHLHRRALRRRYELGLPTLEDPNDLPRSAAFRAHESKLCQELPLGISVSHCGNNVATPNTASKKRVSVRASNILHLRKNHANGAKDLRCNEETIGSEVQGLCIKIDVNSGKINAVASYLTGIASTHDDTLHRSSRIVASHTSADDASLLSLKNEMKLVYHQRKFYHAHHYYRFNESITHRAFSLKLMIAIVLILDIHSCLQACLGGLTWGIRYQHRPTALTASIVTASLSCSAIGGILISIGNSRTKKNEVVERLLHEELEEEARRRMRKDGLQLQHKLQQ</sequence>
<dbReference type="GeneID" id="25265570"/>
<comment type="caution">
    <text evidence="3">The sequence shown here is derived from an EMBL/GenBank/DDBJ whole genome shotgun (WGS) entry which is preliminary data.</text>
</comment>
<dbReference type="Pfam" id="PF11204">
    <property type="entry name" value="DUF2985"/>
    <property type="match status" value="1"/>
</dbReference>
<organism evidence="3 4">
    <name type="scientific">Tilletiaria anomala (strain ATCC 24038 / CBS 436.72 / UBC 951)</name>
    <dbReference type="NCBI Taxonomy" id="1037660"/>
    <lineage>
        <taxon>Eukaryota</taxon>
        <taxon>Fungi</taxon>
        <taxon>Dikarya</taxon>
        <taxon>Basidiomycota</taxon>
        <taxon>Ustilaginomycotina</taxon>
        <taxon>Exobasidiomycetes</taxon>
        <taxon>Georgefischeriales</taxon>
        <taxon>Tilletiariaceae</taxon>
        <taxon>Tilletiaria</taxon>
    </lineage>
</organism>
<dbReference type="AlphaFoldDB" id="A0A066WQ77"/>
<dbReference type="InParanoid" id="A0A066WQ77"/>
<keyword evidence="4" id="KW-1185">Reference proteome</keyword>
<feature type="region of interest" description="Disordered" evidence="1">
    <location>
        <begin position="254"/>
        <end position="289"/>
    </location>
</feature>
<evidence type="ECO:0008006" key="5">
    <source>
        <dbReference type="Google" id="ProtNLM"/>
    </source>
</evidence>
<accession>A0A066WQ77</accession>
<feature type="compositionally biased region" description="Low complexity" evidence="1">
    <location>
        <begin position="181"/>
        <end position="190"/>
    </location>
</feature>
<evidence type="ECO:0000313" key="3">
    <source>
        <dbReference type="EMBL" id="KDN52775.1"/>
    </source>
</evidence>
<dbReference type="EMBL" id="JMSN01000006">
    <property type="protein sequence ID" value="KDN52775.1"/>
    <property type="molecule type" value="Genomic_DNA"/>
</dbReference>
<dbReference type="RefSeq" id="XP_013245614.1">
    <property type="nucleotide sequence ID" value="XM_013390160.1"/>
</dbReference>
<reference evidence="3 4" key="1">
    <citation type="submission" date="2014-05" db="EMBL/GenBank/DDBJ databases">
        <title>Draft genome sequence of a rare smut relative, Tilletiaria anomala UBC 951.</title>
        <authorList>
            <consortium name="DOE Joint Genome Institute"/>
            <person name="Toome M."/>
            <person name="Kuo A."/>
            <person name="Henrissat B."/>
            <person name="Lipzen A."/>
            <person name="Tritt A."/>
            <person name="Yoshinaga Y."/>
            <person name="Zane M."/>
            <person name="Barry K."/>
            <person name="Grigoriev I.V."/>
            <person name="Spatafora J.W."/>
            <person name="Aimea M.C."/>
        </authorList>
    </citation>
    <scope>NUCLEOTIDE SEQUENCE [LARGE SCALE GENOMIC DNA]</scope>
    <source>
        <strain evidence="3 4">UBC 951</strain>
    </source>
</reference>
<proteinExistence type="predicted"/>
<keyword evidence="2" id="KW-0472">Membrane</keyword>
<evidence type="ECO:0000256" key="2">
    <source>
        <dbReference type="SAM" id="Phobius"/>
    </source>
</evidence>
<dbReference type="PANTHER" id="PTHR35872">
    <property type="entry name" value="INTEGRAL MEMBRANE PROTEIN (AFU_ORTHOLOGUE AFUA_5G07110)"/>
    <property type="match status" value="1"/>
</dbReference>